<feature type="transmembrane region" description="Helical" evidence="5">
    <location>
        <begin position="341"/>
        <end position="361"/>
    </location>
</feature>
<feature type="transmembrane region" description="Helical" evidence="5">
    <location>
        <begin position="314"/>
        <end position="334"/>
    </location>
</feature>
<feature type="transmembrane region" description="Helical" evidence="5">
    <location>
        <begin position="132"/>
        <end position="153"/>
    </location>
</feature>
<comment type="caution">
    <text evidence="7">The sequence shown here is derived from an EMBL/GenBank/DDBJ whole genome shotgun (WGS) entry which is preliminary data.</text>
</comment>
<dbReference type="EMBL" id="APBQ01000110">
    <property type="protein sequence ID" value="ENY76369.1"/>
    <property type="molecule type" value="Genomic_DNA"/>
</dbReference>
<feature type="transmembrane region" description="Helical" evidence="5">
    <location>
        <begin position="196"/>
        <end position="216"/>
    </location>
</feature>
<dbReference type="InterPro" id="IPR005829">
    <property type="entry name" value="Sugar_transporter_CS"/>
</dbReference>
<keyword evidence="4 5" id="KW-0472">Membrane</keyword>
<feature type="transmembrane region" description="Helical" evidence="5">
    <location>
        <begin position="38"/>
        <end position="64"/>
    </location>
</feature>
<dbReference type="PROSITE" id="PS50850">
    <property type="entry name" value="MFS"/>
    <property type="match status" value="1"/>
</dbReference>
<evidence type="ECO:0000256" key="1">
    <source>
        <dbReference type="ARBA" id="ARBA00004141"/>
    </source>
</evidence>
<feature type="transmembrane region" description="Helical" evidence="5">
    <location>
        <begin position="165"/>
        <end position="190"/>
    </location>
</feature>
<dbReference type="GO" id="GO:0046943">
    <property type="term" value="F:carboxylic acid transmembrane transporter activity"/>
    <property type="evidence" value="ECO:0007669"/>
    <property type="project" value="TreeGrafter"/>
</dbReference>
<sequence>MRLRVRIVPLACGQAWLAGDPMNTDLKQRLDNDPMGRFQYLAIGICIILNMIDGFDVLVMAFTAASVSAEWGLNGAQVGLLLSAGLFGMAAGSLFIAPWADRFGRRLLILLCLALSGIGMLLSALSQSPLQLALLRGLTGLGIGGILASSNVIASEYASKRWRGLAVSLQSTGYALGATLGGLLAVWLLGHWGWRSVFLFGGIVTVLVIPLVLLWLPESLDFLLARRPANALARVNRLAVRLGQPALAQLPAVAARAEGASRGFKQLLAPAMRRTTLVIWLLFFLVMFGFYFVMSWTPKLLVAAGLSAQQGITGGVLLSVGGILGAALIGGLASRWPLTRVLALFMLITAALLVLFVANGASVTAALALGLLIGLFSNGCVAGLYALSPVVYDASVRATGVGWGIGIGRMGAILSPTVAGVLLDGGWQPLHLYGVFASVFVLAAGCLLLLRPTTKPASALPADALSH</sequence>
<dbReference type="SUPFAM" id="SSF103473">
    <property type="entry name" value="MFS general substrate transporter"/>
    <property type="match status" value="1"/>
</dbReference>
<feature type="transmembrane region" description="Helical" evidence="5">
    <location>
        <begin position="107"/>
        <end position="126"/>
    </location>
</feature>
<gene>
    <name evidence="7" type="ORF">C206_17409</name>
</gene>
<organism evidence="7 8">
    <name type="scientific">Pseudomonas putida TRO1</name>
    <dbReference type="NCBI Taxonomy" id="1227924"/>
    <lineage>
        <taxon>Bacteria</taxon>
        <taxon>Pseudomonadati</taxon>
        <taxon>Pseudomonadota</taxon>
        <taxon>Gammaproteobacteria</taxon>
        <taxon>Pseudomonadales</taxon>
        <taxon>Pseudomonadaceae</taxon>
        <taxon>Pseudomonas</taxon>
    </lineage>
</organism>
<evidence type="ECO:0000259" key="6">
    <source>
        <dbReference type="PROSITE" id="PS50850"/>
    </source>
</evidence>
<proteinExistence type="predicted"/>
<accession>A0AAD2W8Y0</accession>
<name>A0AAD2W8Y0_PSEPU</name>
<evidence type="ECO:0000256" key="3">
    <source>
        <dbReference type="ARBA" id="ARBA00022989"/>
    </source>
</evidence>
<dbReference type="PANTHER" id="PTHR23508:SF10">
    <property type="entry name" value="CARBOXYLIC ACID TRANSPORTER PROTEIN HOMOLOG"/>
    <property type="match status" value="1"/>
</dbReference>
<dbReference type="Proteomes" id="UP000013237">
    <property type="component" value="Unassembled WGS sequence"/>
</dbReference>
<keyword evidence="3 5" id="KW-1133">Transmembrane helix</keyword>
<reference evidence="7 8" key="1">
    <citation type="submission" date="2013-02" db="EMBL/GenBank/DDBJ databases">
        <title>Insights into the proteome of triclosan-resistant Pseudomonas putida TRO1, isolated from activated sludge.</title>
        <authorList>
            <person name="Lolas I.B."/>
            <person name="Almeida B."/>
            <person name="Starnawski P.M."/>
            <person name="Soenderkaer M."/>
            <person name="Nielsen K.L."/>
            <person name="Nielsen J.L."/>
        </authorList>
    </citation>
    <scope>NUCLEOTIDE SEQUENCE [LARGE SCALE GENOMIC DNA]</scope>
    <source>
        <strain evidence="7 8">TRO1</strain>
    </source>
</reference>
<feature type="domain" description="Major facilitator superfamily (MFS) profile" evidence="6">
    <location>
        <begin position="42"/>
        <end position="455"/>
    </location>
</feature>
<dbReference type="PANTHER" id="PTHR23508">
    <property type="entry name" value="CARBOXYLIC ACID TRANSPORTER PROTEIN HOMOLOG"/>
    <property type="match status" value="1"/>
</dbReference>
<feature type="transmembrane region" description="Helical" evidence="5">
    <location>
        <begin position="429"/>
        <end position="450"/>
    </location>
</feature>
<dbReference type="GO" id="GO:0005886">
    <property type="term" value="C:plasma membrane"/>
    <property type="evidence" value="ECO:0007669"/>
    <property type="project" value="TreeGrafter"/>
</dbReference>
<feature type="transmembrane region" description="Helical" evidence="5">
    <location>
        <begin position="367"/>
        <end position="388"/>
    </location>
</feature>
<feature type="transmembrane region" description="Helical" evidence="5">
    <location>
        <begin position="76"/>
        <end position="100"/>
    </location>
</feature>
<evidence type="ECO:0000256" key="5">
    <source>
        <dbReference type="SAM" id="Phobius"/>
    </source>
</evidence>
<dbReference type="AlphaFoldDB" id="A0AAD2W8Y0"/>
<dbReference type="Gene3D" id="1.20.1250.20">
    <property type="entry name" value="MFS general substrate transporter like domains"/>
    <property type="match status" value="1"/>
</dbReference>
<dbReference type="InterPro" id="IPR011701">
    <property type="entry name" value="MFS"/>
</dbReference>
<feature type="transmembrane region" description="Helical" evidence="5">
    <location>
        <begin position="400"/>
        <end position="423"/>
    </location>
</feature>
<protein>
    <submittedName>
        <fullName evidence="7">Major facilitator transporter</fullName>
    </submittedName>
</protein>
<evidence type="ECO:0000313" key="8">
    <source>
        <dbReference type="Proteomes" id="UP000013237"/>
    </source>
</evidence>
<evidence type="ECO:0000256" key="4">
    <source>
        <dbReference type="ARBA" id="ARBA00023136"/>
    </source>
</evidence>
<keyword evidence="2 5" id="KW-0812">Transmembrane</keyword>
<evidence type="ECO:0000256" key="2">
    <source>
        <dbReference type="ARBA" id="ARBA00022692"/>
    </source>
</evidence>
<dbReference type="InterPro" id="IPR036259">
    <property type="entry name" value="MFS_trans_sf"/>
</dbReference>
<dbReference type="Pfam" id="PF07690">
    <property type="entry name" value="MFS_1"/>
    <property type="match status" value="1"/>
</dbReference>
<dbReference type="PROSITE" id="PS00217">
    <property type="entry name" value="SUGAR_TRANSPORT_2"/>
    <property type="match status" value="1"/>
</dbReference>
<dbReference type="InterPro" id="IPR020846">
    <property type="entry name" value="MFS_dom"/>
</dbReference>
<feature type="transmembrane region" description="Helical" evidence="5">
    <location>
        <begin position="275"/>
        <end position="294"/>
    </location>
</feature>
<evidence type="ECO:0000313" key="7">
    <source>
        <dbReference type="EMBL" id="ENY76369.1"/>
    </source>
</evidence>
<comment type="subcellular location">
    <subcellularLocation>
        <location evidence="1">Membrane</location>
        <topology evidence="1">Multi-pass membrane protein</topology>
    </subcellularLocation>
</comment>
<dbReference type="CDD" id="cd17365">
    <property type="entry name" value="MFS_PcaK_like"/>
    <property type="match status" value="1"/>
</dbReference>